<accession>A0ABQ2S905</accession>
<dbReference type="EMBL" id="BMQN01000026">
    <property type="protein sequence ID" value="GGS09795.1"/>
    <property type="molecule type" value="Genomic_DNA"/>
</dbReference>
<reference evidence="2" key="1">
    <citation type="journal article" date="2019" name="Int. J. Syst. Evol. Microbiol.">
        <title>The Global Catalogue of Microorganisms (GCM) 10K type strain sequencing project: providing services to taxonomists for standard genome sequencing and annotation.</title>
        <authorList>
            <consortium name="The Broad Institute Genomics Platform"/>
            <consortium name="The Broad Institute Genome Sequencing Center for Infectious Disease"/>
            <person name="Wu L."/>
            <person name="Ma J."/>
        </authorList>
    </citation>
    <scope>NUCLEOTIDE SEQUENCE [LARGE SCALE GENOMIC DNA]</scope>
    <source>
        <strain evidence="2">JCM 31405</strain>
    </source>
</reference>
<evidence type="ECO:0000313" key="1">
    <source>
        <dbReference type="EMBL" id="GGS09795.1"/>
    </source>
</evidence>
<evidence type="ECO:0000313" key="2">
    <source>
        <dbReference type="Proteomes" id="UP000644548"/>
    </source>
</evidence>
<comment type="caution">
    <text evidence="1">The sequence shown here is derived from an EMBL/GenBank/DDBJ whole genome shotgun (WGS) entry which is preliminary data.</text>
</comment>
<gene>
    <name evidence="1" type="ORF">GCM10008960_40040</name>
</gene>
<proteinExistence type="predicted"/>
<protein>
    <submittedName>
        <fullName evidence="1">Uncharacterized protein</fullName>
    </submittedName>
</protein>
<keyword evidence="2" id="KW-1185">Reference proteome</keyword>
<sequence length="137" mass="15413">MTDRNASMVFIDAAEDSSGQTYVAFKCDAGTPWFGLYTRTPLSSRVDVEMGSSLPIYYRVDSDPIDSIDTFPRYSDKTGQITISEAFQRDSMAMLYAFLSAKTRVMVRFNHYTGRQITYTFPAAGFGKAFQSIKSCR</sequence>
<organism evidence="1 2">
    <name type="scientific">Deinococcus sedimenti</name>
    <dbReference type="NCBI Taxonomy" id="1867090"/>
    <lineage>
        <taxon>Bacteria</taxon>
        <taxon>Thermotogati</taxon>
        <taxon>Deinococcota</taxon>
        <taxon>Deinococci</taxon>
        <taxon>Deinococcales</taxon>
        <taxon>Deinococcaceae</taxon>
        <taxon>Deinococcus</taxon>
    </lineage>
</organism>
<dbReference type="Proteomes" id="UP000644548">
    <property type="component" value="Unassembled WGS sequence"/>
</dbReference>
<name>A0ABQ2S905_9DEIO</name>